<sequence length="125" mass="13608">MIFKKIVTICLISMFAATVIASRSRRQAVNCTPQEMKELKSVGINLEKSKIDCSAAISAPVADKHKSSQQKGEKQNDGGRRCIKKVIGGQTVEINQHEGQYCCSPACDAIMKRMGCPYPVLASCT</sequence>
<evidence type="ECO:0000313" key="2">
    <source>
        <dbReference type="EnsemblMetazoa" id="XP_028517112.1"/>
    </source>
</evidence>
<dbReference type="RefSeq" id="XP_028517112.1">
    <property type="nucleotide sequence ID" value="XM_028661311.1"/>
</dbReference>
<keyword evidence="3" id="KW-1185">Reference proteome</keyword>
<evidence type="ECO:0000256" key="1">
    <source>
        <dbReference type="SAM" id="SignalP"/>
    </source>
</evidence>
<accession>A0A913YRH6</accession>
<dbReference type="GeneID" id="114575789"/>
<proteinExistence type="predicted"/>
<dbReference type="Proteomes" id="UP000887567">
    <property type="component" value="Unplaced"/>
</dbReference>
<reference evidence="2" key="1">
    <citation type="submission" date="2022-11" db="UniProtKB">
        <authorList>
            <consortium name="EnsemblMetazoa"/>
        </authorList>
    </citation>
    <scope>IDENTIFICATION</scope>
</reference>
<name>A0A913YRH6_EXADI</name>
<evidence type="ECO:0000313" key="3">
    <source>
        <dbReference type="Proteomes" id="UP000887567"/>
    </source>
</evidence>
<dbReference type="EnsemblMetazoa" id="XM_028661311.1">
    <property type="protein sequence ID" value="XP_028517112.1"/>
    <property type="gene ID" value="LOC114575789"/>
</dbReference>
<dbReference type="AlphaFoldDB" id="A0A913YRH6"/>
<organism evidence="2 3">
    <name type="scientific">Exaiptasia diaphana</name>
    <name type="common">Tropical sea anemone</name>
    <name type="synonym">Aiptasia pulchella</name>
    <dbReference type="NCBI Taxonomy" id="2652724"/>
    <lineage>
        <taxon>Eukaryota</taxon>
        <taxon>Metazoa</taxon>
        <taxon>Cnidaria</taxon>
        <taxon>Anthozoa</taxon>
        <taxon>Hexacorallia</taxon>
        <taxon>Actiniaria</taxon>
        <taxon>Aiptasiidae</taxon>
        <taxon>Exaiptasia</taxon>
    </lineage>
</organism>
<evidence type="ECO:0008006" key="4">
    <source>
        <dbReference type="Google" id="ProtNLM"/>
    </source>
</evidence>
<protein>
    <recommendedName>
        <fullName evidence="4">Secreted protein</fullName>
    </recommendedName>
</protein>
<keyword evidence="1" id="KW-0732">Signal</keyword>
<feature type="chain" id="PRO_5037034191" description="Secreted protein" evidence="1">
    <location>
        <begin position="22"/>
        <end position="125"/>
    </location>
</feature>
<dbReference type="KEGG" id="epa:114575789"/>
<feature type="signal peptide" evidence="1">
    <location>
        <begin position="1"/>
        <end position="21"/>
    </location>
</feature>